<evidence type="ECO:0000256" key="2">
    <source>
        <dbReference type="SAM" id="Phobius"/>
    </source>
</evidence>
<dbReference type="RefSeq" id="WP_073397908.1">
    <property type="nucleotide sequence ID" value="NZ_FRBX01000007.1"/>
</dbReference>
<dbReference type="GO" id="GO:0016020">
    <property type="term" value="C:membrane"/>
    <property type="evidence" value="ECO:0007669"/>
    <property type="project" value="InterPro"/>
</dbReference>
<evidence type="ECO:0000256" key="1">
    <source>
        <dbReference type="SAM" id="Coils"/>
    </source>
</evidence>
<organism evidence="4 7">
    <name type="scientific">Flavobacterium pectinovorum</name>
    <dbReference type="NCBI Taxonomy" id="29533"/>
    <lineage>
        <taxon>Bacteria</taxon>
        <taxon>Pseudomonadati</taxon>
        <taxon>Bacteroidota</taxon>
        <taxon>Flavobacteriia</taxon>
        <taxon>Flavobacteriales</taxon>
        <taxon>Flavobacteriaceae</taxon>
        <taxon>Flavobacterium</taxon>
    </lineage>
</organism>
<feature type="transmembrane region" description="Helical" evidence="2">
    <location>
        <begin position="7"/>
        <end position="23"/>
    </location>
</feature>
<dbReference type="Proteomes" id="UP000184216">
    <property type="component" value="Unassembled WGS sequence"/>
</dbReference>
<dbReference type="InterPro" id="IPR050640">
    <property type="entry name" value="Bact_2-comp_sensor_kinase"/>
</dbReference>
<dbReference type="Pfam" id="PF06580">
    <property type="entry name" value="His_kinase"/>
    <property type="match status" value="1"/>
</dbReference>
<dbReference type="Proteomes" id="UP000198431">
    <property type="component" value="Unassembled WGS sequence"/>
</dbReference>
<evidence type="ECO:0000313" key="4">
    <source>
        <dbReference type="EMBL" id="OXB07021.1"/>
    </source>
</evidence>
<dbReference type="EMBL" id="MUHB01000004">
    <property type="protein sequence ID" value="OXB07021.1"/>
    <property type="molecule type" value="Genomic_DNA"/>
</dbReference>
<keyword evidence="1" id="KW-0175">Coiled coil</keyword>
<dbReference type="GO" id="GO:0000155">
    <property type="term" value="F:phosphorelay sensor kinase activity"/>
    <property type="evidence" value="ECO:0007669"/>
    <property type="project" value="InterPro"/>
</dbReference>
<feature type="transmembrane region" description="Helical" evidence="2">
    <location>
        <begin position="105"/>
        <end position="128"/>
    </location>
</feature>
<feature type="transmembrane region" description="Helical" evidence="2">
    <location>
        <begin position="29"/>
        <end position="47"/>
    </location>
</feature>
<gene>
    <name evidence="4" type="ORF">B0A72_04000</name>
    <name evidence="5" type="ORF">SAMN05444387_4250</name>
</gene>
<dbReference type="EMBL" id="FRBX01000007">
    <property type="protein sequence ID" value="SHN13929.1"/>
    <property type="molecule type" value="Genomic_DNA"/>
</dbReference>
<dbReference type="InterPro" id="IPR010559">
    <property type="entry name" value="Sig_transdc_His_kin_internal"/>
</dbReference>
<reference evidence="5 6" key="2">
    <citation type="submission" date="2016-11" db="EMBL/GenBank/DDBJ databases">
        <authorList>
            <person name="Varghese N."/>
            <person name="Submissions S."/>
        </authorList>
    </citation>
    <scope>NUCLEOTIDE SEQUENCE [LARGE SCALE GENOMIC DNA]</scope>
    <source>
        <strain evidence="5 6">DSM 6368</strain>
    </source>
</reference>
<keyword evidence="2" id="KW-0472">Membrane</keyword>
<feature type="coiled-coil region" evidence="1">
    <location>
        <begin position="129"/>
        <end position="156"/>
    </location>
</feature>
<evidence type="ECO:0000313" key="5">
    <source>
        <dbReference type="EMBL" id="SHN13929.1"/>
    </source>
</evidence>
<proteinExistence type="predicted"/>
<reference evidence="4 7" key="1">
    <citation type="submission" date="2016-11" db="EMBL/GenBank/DDBJ databases">
        <title>Whole genomes of Flavobacteriaceae.</title>
        <authorList>
            <person name="Stine C."/>
            <person name="Li C."/>
            <person name="Tadesse D."/>
        </authorList>
    </citation>
    <scope>NUCLEOTIDE SEQUENCE [LARGE SCALE GENOMIC DNA]</scope>
    <source>
        <strain evidence="4 7">ATCC 19366</strain>
    </source>
</reference>
<evidence type="ECO:0000313" key="7">
    <source>
        <dbReference type="Proteomes" id="UP000198431"/>
    </source>
</evidence>
<feature type="transmembrane region" description="Helical" evidence="2">
    <location>
        <begin position="67"/>
        <end position="93"/>
    </location>
</feature>
<evidence type="ECO:0000313" key="6">
    <source>
        <dbReference type="Proteomes" id="UP000184216"/>
    </source>
</evidence>
<dbReference type="PANTHER" id="PTHR34220:SF7">
    <property type="entry name" value="SENSOR HISTIDINE KINASE YPDA"/>
    <property type="match status" value="1"/>
</dbReference>
<sequence>MFTVKKADYVFWAFMFLMTLLQLSDDLSFLGGVLFSLAITLTLRIHVRYVINRLAKRYLNSESSIKFILYALFASVITAVILTFEGCLIVGAIPSERLVMPNDMLSLFFGMLMVSILISGGSYSIELFKQNVESEKLHQELKNSVLENEIDNLRTQLSPHFTFNILNNLQFLIRKDKEEALELLSRYSKILQYYVYESQNKWIKLDDEISFLKHYFELEKDRSGEDLEISFQCNIAENHLMIIPFLLSTFIENAFKHVSDFADKTNYIHLHIYLENENNLFLKIENTANSASDNKKTKGVGLKYVKKRLDLSYPGNYSLDIKREENKYRAELQINLNT</sequence>
<dbReference type="AlphaFoldDB" id="A0AB36P4R6"/>
<feature type="domain" description="Signal transduction histidine kinase internal region" evidence="3">
    <location>
        <begin position="149"/>
        <end position="226"/>
    </location>
</feature>
<keyword evidence="2" id="KW-0812">Transmembrane</keyword>
<evidence type="ECO:0000259" key="3">
    <source>
        <dbReference type="Pfam" id="PF06580"/>
    </source>
</evidence>
<keyword evidence="2" id="KW-1133">Transmembrane helix</keyword>
<protein>
    <submittedName>
        <fullName evidence="5">GHKL domain-containing protein</fullName>
    </submittedName>
</protein>
<accession>A0AB36P4R6</accession>
<dbReference type="PANTHER" id="PTHR34220">
    <property type="entry name" value="SENSOR HISTIDINE KINASE YPDA"/>
    <property type="match status" value="1"/>
</dbReference>
<keyword evidence="6" id="KW-1185">Reference proteome</keyword>
<name>A0AB36P4R6_9FLAO</name>
<comment type="caution">
    <text evidence="4">The sequence shown here is derived from an EMBL/GenBank/DDBJ whole genome shotgun (WGS) entry which is preliminary data.</text>
</comment>